<keyword evidence="3" id="KW-1003">Cell membrane</keyword>
<dbReference type="Gene3D" id="1.20.5.170">
    <property type="match status" value="1"/>
</dbReference>
<dbReference type="GO" id="GO:0030171">
    <property type="term" value="F:voltage-gated proton channel activity"/>
    <property type="evidence" value="ECO:0007669"/>
    <property type="project" value="InterPro"/>
</dbReference>
<feature type="transmembrane region" description="Helical" evidence="7">
    <location>
        <begin position="20"/>
        <end position="40"/>
    </location>
</feature>
<evidence type="ECO:0000256" key="7">
    <source>
        <dbReference type="SAM" id="Phobius"/>
    </source>
</evidence>
<keyword evidence="6" id="KW-0407">Ion channel</keyword>
<protein>
    <submittedName>
        <fullName evidence="8">Uncharacterized protein</fullName>
    </submittedName>
</protein>
<reference evidence="8" key="1">
    <citation type="journal article" date="2023" name="Science">
        <title>Genome structures resolve the early diversification of teleost fishes.</title>
        <authorList>
            <person name="Parey E."/>
            <person name="Louis A."/>
            <person name="Montfort J."/>
            <person name="Bouchez O."/>
            <person name="Roques C."/>
            <person name="Iampietro C."/>
            <person name="Lluch J."/>
            <person name="Castinel A."/>
            <person name="Donnadieu C."/>
            <person name="Desvignes T."/>
            <person name="Floi Bucao C."/>
            <person name="Jouanno E."/>
            <person name="Wen M."/>
            <person name="Mejri S."/>
            <person name="Dirks R."/>
            <person name="Jansen H."/>
            <person name="Henkel C."/>
            <person name="Chen W.J."/>
            <person name="Zahm M."/>
            <person name="Cabau C."/>
            <person name="Klopp C."/>
            <person name="Thompson A.W."/>
            <person name="Robinson-Rechavi M."/>
            <person name="Braasch I."/>
            <person name="Lecointre G."/>
            <person name="Bobe J."/>
            <person name="Postlethwait J.H."/>
            <person name="Berthelot C."/>
            <person name="Roest Crollius H."/>
            <person name="Guiguen Y."/>
        </authorList>
    </citation>
    <scope>NUCLEOTIDE SEQUENCE</scope>
    <source>
        <strain evidence="8">WJC10195</strain>
    </source>
</reference>
<evidence type="ECO:0000313" key="8">
    <source>
        <dbReference type="EMBL" id="KAJ8379513.1"/>
    </source>
</evidence>
<comment type="subcellular location">
    <subcellularLocation>
        <location evidence="1">Cell membrane</location>
        <topology evidence="1">Multi-pass membrane protein</topology>
    </subcellularLocation>
</comment>
<dbReference type="EMBL" id="JAINUF010000001">
    <property type="protein sequence ID" value="KAJ8379513.1"/>
    <property type="molecule type" value="Genomic_DNA"/>
</dbReference>
<dbReference type="InterPro" id="IPR031846">
    <property type="entry name" value="Hvcn1"/>
</dbReference>
<evidence type="ECO:0000256" key="6">
    <source>
        <dbReference type="ARBA" id="ARBA00023303"/>
    </source>
</evidence>
<proteinExistence type="predicted"/>
<gene>
    <name evidence="8" type="ORF">SKAU_G00002910</name>
</gene>
<dbReference type="PANTHER" id="PTHR46480">
    <property type="entry name" value="F20B24.22"/>
    <property type="match status" value="1"/>
</dbReference>
<keyword evidence="9" id="KW-1185">Reference proteome</keyword>
<dbReference type="AlphaFoldDB" id="A0A9Q1JBE0"/>
<evidence type="ECO:0000256" key="4">
    <source>
        <dbReference type="ARBA" id="ARBA00022882"/>
    </source>
</evidence>
<name>A0A9Q1JBE0_SYNKA</name>
<evidence type="ECO:0000256" key="2">
    <source>
        <dbReference type="ARBA" id="ARBA00022448"/>
    </source>
</evidence>
<organism evidence="8 9">
    <name type="scientific">Synaphobranchus kaupii</name>
    <name type="common">Kaup's arrowtooth eel</name>
    <dbReference type="NCBI Taxonomy" id="118154"/>
    <lineage>
        <taxon>Eukaryota</taxon>
        <taxon>Metazoa</taxon>
        <taxon>Chordata</taxon>
        <taxon>Craniata</taxon>
        <taxon>Vertebrata</taxon>
        <taxon>Euteleostomi</taxon>
        <taxon>Actinopterygii</taxon>
        <taxon>Neopterygii</taxon>
        <taxon>Teleostei</taxon>
        <taxon>Anguilliformes</taxon>
        <taxon>Synaphobranchidae</taxon>
        <taxon>Synaphobranchus</taxon>
    </lineage>
</organism>
<keyword evidence="4" id="KW-0851">Voltage-gated channel</keyword>
<evidence type="ECO:0000313" key="9">
    <source>
        <dbReference type="Proteomes" id="UP001152622"/>
    </source>
</evidence>
<evidence type="ECO:0000256" key="1">
    <source>
        <dbReference type="ARBA" id="ARBA00004651"/>
    </source>
</evidence>
<accession>A0A9Q1JBE0</accession>
<dbReference type="GO" id="GO:0005886">
    <property type="term" value="C:plasma membrane"/>
    <property type="evidence" value="ECO:0007669"/>
    <property type="project" value="UniProtKB-SubCell"/>
</dbReference>
<sequence length="111" mass="13072">MDLSIIKADEKHIAPKVFHYLSLALLTFFMVELMPSMQWVSSSYSGLWRVARIINGVLVSVKNRSDHKIKKLKETNKRLVIQINEQKQHHCRIEQENIRLHNLLQQHGINF</sequence>
<keyword evidence="7" id="KW-1133">Transmembrane helix</keyword>
<dbReference type="PANTHER" id="PTHR46480:SF1">
    <property type="entry name" value="VOLTAGE-GATED HYDROGEN CHANNEL 1"/>
    <property type="match status" value="1"/>
</dbReference>
<dbReference type="OrthoDB" id="427456at2759"/>
<keyword evidence="2" id="KW-0813">Transport</keyword>
<keyword evidence="5" id="KW-0406">Ion transport</keyword>
<evidence type="ECO:0000256" key="3">
    <source>
        <dbReference type="ARBA" id="ARBA00022475"/>
    </source>
</evidence>
<keyword evidence="7" id="KW-0472">Membrane</keyword>
<dbReference type="Proteomes" id="UP001152622">
    <property type="component" value="Chromosome 1"/>
</dbReference>
<keyword evidence="7" id="KW-0812">Transmembrane</keyword>
<dbReference type="GO" id="GO:0034702">
    <property type="term" value="C:monoatomic ion channel complex"/>
    <property type="evidence" value="ECO:0007669"/>
    <property type="project" value="UniProtKB-KW"/>
</dbReference>
<evidence type="ECO:0000256" key="5">
    <source>
        <dbReference type="ARBA" id="ARBA00023065"/>
    </source>
</evidence>
<comment type="caution">
    <text evidence="8">The sequence shown here is derived from an EMBL/GenBank/DDBJ whole genome shotgun (WGS) entry which is preliminary data.</text>
</comment>